<dbReference type="Gene3D" id="1.10.287.470">
    <property type="entry name" value="Helix hairpin bin"/>
    <property type="match status" value="1"/>
</dbReference>
<evidence type="ECO:0000259" key="3">
    <source>
        <dbReference type="Pfam" id="PF25954"/>
    </source>
</evidence>
<dbReference type="Gene3D" id="2.40.30.170">
    <property type="match status" value="1"/>
</dbReference>
<dbReference type="EMBL" id="QMKK01000058">
    <property type="protein sequence ID" value="RAX37775.1"/>
    <property type="molecule type" value="Genomic_DNA"/>
</dbReference>
<dbReference type="PANTHER" id="PTHR30469">
    <property type="entry name" value="MULTIDRUG RESISTANCE PROTEIN MDTA"/>
    <property type="match status" value="1"/>
</dbReference>
<dbReference type="InterPro" id="IPR058792">
    <property type="entry name" value="Beta-barrel_RND_2"/>
</dbReference>
<gene>
    <name evidence="4" type="ORF">DQ393_30575</name>
</gene>
<dbReference type="Proteomes" id="UP000251205">
    <property type="component" value="Unassembled WGS sequence"/>
</dbReference>
<dbReference type="Gene3D" id="2.40.420.20">
    <property type="match status" value="1"/>
</dbReference>
<evidence type="ECO:0000313" key="5">
    <source>
        <dbReference type="Proteomes" id="UP000251205"/>
    </source>
</evidence>
<comment type="caution">
    <text evidence="4">The sequence shown here is derived from an EMBL/GenBank/DDBJ whole genome shotgun (WGS) entry which is preliminary data.</text>
</comment>
<protein>
    <submittedName>
        <fullName evidence="4">Efflux RND transporter periplasmic adaptor subunit</fullName>
    </submittedName>
</protein>
<dbReference type="GO" id="GO:1990281">
    <property type="term" value="C:efflux pump complex"/>
    <property type="evidence" value="ECO:0007669"/>
    <property type="project" value="TreeGrafter"/>
</dbReference>
<organism evidence="4 5">
    <name type="scientific">Rhizobium tropici</name>
    <dbReference type="NCBI Taxonomy" id="398"/>
    <lineage>
        <taxon>Bacteria</taxon>
        <taxon>Pseudomonadati</taxon>
        <taxon>Pseudomonadota</taxon>
        <taxon>Alphaproteobacteria</taxon>
        <taxon>Hyphomicrobiales</taxon>
        <taxon>Rhizobiaceae</taxon>
        <taxon>Rhizobium/Agrobacterium group</taxon>
        <taxon>Rhizobium</taxon>
    </lineage>
</organism>
<dbReference type="Pfam" id="PF25954">
    <property type="entry name" value="Beta-barrel_RND_2"/>
    <property type="match status" value="1"/>
</dbReference>
<dbReference type="SUPFAM" id="SSF111369">
    <property type="entry name" value="HlyD-like secretion proteins"/>
    <property type="match status" value="1"/>
</dbReference>
<evidence type="ECO:0000259" key="2">
    <source>
        <dbReference type="Pfam" id="PF25876"/>
    </source>
</evidence>
<proteinExistence type="inferred from homology"/>
<feature type="domain" description="CusB-like beta-barrel" evidence="3">
    <location>
        <begin position="206"/>
        <end position="260"/>
    </location>
</feature>
<comment type="similarity">
    <text evidence="1">Belongs to the membrane fusion protein (MFP) (TC 8.A.1) family.</text>
</comment>
<sequence>MTTNAFICSIAAVAVLLSACSDEEQPAKAPRPIRGVAVKSELLGDTFSQTGEIRPRYETPMSFRLDGLLVSRVDNGSEVKAGDVIASIDKTPALNNVASAKAQLDAATSDVSIAELTARRNWELFSKNAVSRAQVQQGDANLQAAKAKFQVASASLANAEQALSYTELQAGRDGIISGVSASIGQVVSAGQTILTLSSNTELDAVFDVPEQLLSEDLANSDVGISLVSDPTTTATGKVREVTPMADTATRTYRVKIGLQVRSDQFPLGAAINGRVILSAKHLFKIPASALTNAGGKQAVFVYNANQKSLQLRPVKIERYADHDMYVSDGLADGEIVATAGVSKLRDGEAVTVEEDARP</sequence>
<dbReference type="InterPro" id="IPR058624">
    <property type="entry name" value="MdtA-like_HH"/>
</dbReference>
<dbReference type="AlphaFoldDB" id="A0A329Y9W2"/>
<dbReference type="GO" id="GO:0015562">
    <property type="term" value="F:efflux transmembrane transporter activity"/>
    <property type="evidence" value="ECO:0007669"/>
    <property type="project" value="TreeGrafter"/>
</dbReference>
<feature type="domain" description="Multidrug resistance protein MdtA-like alpha-helical hairpin" evidence="2">
    <location>
        <begin position="97"/>
        <end position="166"/>
    </location>
</feature>
<dbReference type="Pfam" id="PF25876">
    <property type="entry name" value="HH_MFP_RND"/>
    <property type="match status" value="1"/>
</dbReference>
<dbReference type="OrthoDB" id="9813967at2"/>
<name>A0A329Y9W2_RHITR</name>
<dbReference type="PANTHER" id="PTHR30469:SF15">
    <property type="entry name" value="HLYD FAMILY OF SECRETION PROTEINS"/>
    <property type="match status" value="1"/>
</dbReference>
<reference evidence="4 5" key="1">
    <citation type="submission" date="2018-06" db="EMBL/GenBank/DDBJ databases">
        <title>Whole Genome Sequence of an efficient microsymbiont, Rhizobium tropici.</title>
        <authorList>
            <person name="Srinivasan R."/>
            <person name="Singh H.V."/>
            <person name="Srivastava R."/>
            <person name="Kumari B."/>
            <person name="Radhakrishna A."/>
        </authorList>
    </citation>
    <scope>NUCLEOTIDE SEQUENCE [LARGE SCALE GENOMIC DNA]</scope>
    <source>
        <strain evidence="4 5">IGFRI Rhizo-19</strain>
    </source>
</reference>
<evidence type="ECO:0000256" key="1">
    <source>
        <dbReference type="ARBA" id="ARBA00009477"/>
    </source>
</evidence>
<dbReference type="InterPro" id="IPR006143">
    <property type="entry name" value="RND_pump_MFP"/>
</dbReference>
<dbReference type="NCBIfam" id="TIGR01730">
    <property type="entry name" value="RND_mfp"/>
    <property type="match status" value="1"/>
</dbReference>
<accession>A0A329Y9W2</accession>
<dbReference type="Gene3D" id="2.40.50.100">
    <property type="match status" value="1"/>
</dbReference>
<evidence type="ECO:0000313" key="4">
    <source>
        <dbReference type="EMBL" id="RAX37775.1"/>
    </source>
</evidence>